<feature type="domain" description="Mon2/Sec7/BIG1-like HUS" evidence="4">
    <location>
        <begin position="200"/>
        <end position="352"/>
    </location>
</feature>
<keyword evidence="8" id="KW-1185">Reference proteome</keyword>
<evidence type="ECO:0000313" key="7">
    <source>
        <dbReference type="EMBL" id="SMQ46977.1"/>
    </source>
</evidence>
<feature type="region of interest" description="Disordered" evidence="3">
    <location>
        <begin position="752"/>
        <end position="780"/>
    </location>
</feature>
<protein>
    <recommendedName>
        <fullName evidence="9">Protein MON2 homolog</fullName>
    </recommendedName>
</protein>
<dbReference type="GO" id="GO:0015031">
    <property type="term" value="P:protein transport"/>
    <property type="evidence" value="ECO:0007669"/>
    <property type="project" value="UniProtKB-KW"/>
</dbReference>
<feature type="compositionally biased region" description="Polar residues" evidence="3">
    <location>
        <begin position="755"/>
        <end position="779"/>
    </location>
</feature>
<keyword evidence="2" id="KW-0653">Protein transport</keyword>
<evidence type="ECO:0000259" key="6">
    <source>
        <dbReference type="Pfam" id="PF16213"/>
    </source>
</evidence>
<dbReference type="Pfam" id="PF12783">
    <property type="entry name" value="Sec7-like_HUS"/>
    <property type="match status" value="1"/>
</dbReference>
<feature type="domain" description="Mon2 C-terminal" evidence="5">
    <location>
        <begin position="983"/>
        <end position="1117"/>
    </location>
</feature>
<evidence type="ECO:0000313" key="8">
    <source>
        <dbReference type="Proteomes" id="UP000215127"/>
    </source>
</evidence>
<evidence type="ECO:0000259" key="4">
    <source>
        <dbReference type="Pfam" id="PF12783"/>
    </source>
</evidence>
<dbReference type="InterPro" id="IPR032691">
    <property type="entry name" value="Mon2/Sec7/BIG1-like_HUS"/>
</dbReference>
<feature type="compositionally biased region" description="Low complexity" evidence="3">
    <location>
        <begin position="481"/>
        <end position="493"/>
    </location>
</feature>
<dbReference type="InterPro" id="IPR016024">
    <property type="entry name" value="ARM-type_fold"/>
</dbReference>
<feature type="region of interest" description="Disordered" evidence="3">
    <location>
        <begin position="472"/>
        <end position="501"/>
    </location>
</feature>
<feature type="domain" description="Mon2/Sec7/BIG1-like dimerisation and cyclophilin-binding" evidence="6">
    <location>
        <begin position="4"/>
        <end position="175"/>
    </location>
</feature>
<dbReference type="STRING" id="1276538.A0A1X7RIZ6"/>
<dbReference type="EMBL" id="LT853692">
    <property type="protein sequence ID" value="SMQ46977.1"/>
    <property type="molecule type" value="Genomic_DNA"/>
</dbReference>
<sequence>MSATLLANELSNLVSEAKRKNTDLRTAAEKSLQDLKSLPSTSEQQLAADLSRRPAFIEPFLVACGTRNPKFAGPGIICLQKLVIVRGLPKARLQDALEAFNACTDLGQDIQLKILQALPSLLANYGTDLEGDLLSSALQVCSSLQAAKASTVSGVAAATLQQLVTTVFEKVTSEDEKADSNAGTTEIPGDNGPLHLKPAAFDAYRVFRDLALAADERKTKFVQFTSLSVDSSLELIWSCLDSNPELFGAHDELMSIIRANLFPLIIRVLSERLSFLVTLRLVRILRLILDSYLFDFPEDCEAALSLCTQCLESDVPAWKRALVMELLREFFADSSHVIDAYEVIDMREGGKPVVQDMISSFVRLSTEKPAVIGLGQQSTVPTGPTANAESSADQATLEATGGMTGVIGSALGVLEVSIAGISSRWSLPRSPYMEQLDKTDAPAPPETYVYAMALECLNGLSDSLARTVLPLTVQHEKSRNKGSNGSTNGRGRSQSFRTGAVPLNPLEAKDAPYAARVKAVAGIVDSCWPAVLATSSTFLNAALDEQYFRNLIKAYQRFAQVAGLLRLDTPRDAFMTTLAKAAVPPHVLNAATAETLRSPPAESPRVFSNPRALLSVDSFSTQNSSSSMEQSKRPSGEPVRPMLTVRNLLCLRALLNLAIALGPTLGSAFVVVVNALKQADMVLSRTTPQQMSRMNSASQHKEDSASVVQAFSAEVAAVEAAASRLLESTADYPNDAFMNVVGTFCRLLRGKSERPQSPVSSTPDSGHSTPKSQGATRRTFSGLPGLSTMLELQARDYQFVIPKLGSLMQLNVSRFASEDPATSGWDALVDELTAVACSNSAPRDARKAATDVLVKLAEATVAEVTKEELEDRAIIQRRAWVILLRLIQETYQEDGDSTSTDLEVQSHALEALRAILERCGDTVVAGWDHIIAIISTAFEQEGCLPQSAGNGEIHIDWRNVSFDLVSSPIGRIAFAATQLVCSDFLDHLPMNDIPALIELLHRFMCQAENINAALTTITISWNVGDYLFGKFTTEELTAFIAEAADFDELEEDLQPLVERSRPAQWLLLLLRLRDVAGRPLKEIRNAAYQTVCNVFKQHGDELPPAAWDLLLRNTIFYIARADSFLYLQEDENTGGDSQASTKPDVDMSKTIIAGNFGVVSQHLRLIEQVAKLAGLWEVFLSMLERYLDVEDHSLNAAVYSALAKVLACIDSSQTAWKGPIYRTVSLWLKRFPNPGDDSNPKTSNQDAYLAYASSGEEIYRLTRDTMSTSQARTMIDNLYHCIRGSNGPLYGADTKNMSPLQNKVMLLLKSMRLDQHDIPACLVTVAAKLATLHHDTAPDSTGTNTQPTFVAMASEAIDWLQQLVIPHIAEGDLLDSGALLQAAQSLRRVVESKYTFRLQHKGLPLWRRATSAAVALAGPVIEQAERSSTDQGSRNEIWTEYVGIISGVVRANDLHLVDATTTVHDDQMFDIESFNALQSVLIPRLGSSDLPTTIKLAYTRALFEASLIHQPEPGEVLGTDLSPLIDIGNVRRGRVKEVPFSSREELAYVCWNELVALASTSDASPERKNLARASAPLLILRLAIPVRAYIADQPLRGRRPQPLSELEELLFSFETIQNLELDPEALKSDSVAVGQAGPRAHLHFLYPLLVQAVATAGDKWSGSEEVLAPLQKVLLSVSAAP</sequence>
<dbReference type="Pfam" id="PF16206">
    <property type="entry name" value="Mon2_C"/>
    <property type="match status" value="1"/>
</dbReference>
<dbReference type="SUPFAM" id="SSF48371">
    <property type="entry name" value="ARM repeat"/>
    <property type="match status" value="1"/>
</dbReference>
<evidence type="ECO:0000259" key="5">
    <source>
        <dbReference type="Pfam" id="PF16206"/>
    </source>
</evidence>
<keyword evidence="1" id="KW-0813">Transport</keyword>
<evidence type="ECO:0000256" key="1">
    <source>
        <dbReference type="ARBA" id="ARBA00022448"/>
    </source>
</evidence>
<organism evidence="7 8">
    <name type="scientific">Zymoseptoria tritici (strain ST99CH_3D7)</name>
    <dbReference type="NCBI Taxonomy" id="1276538"/>
    <lineage>
        <taxon>Eukaryota</taxon>
        <taxon>Fungi</taxon>
        <taxon>Dikarya</taxon>
        <taxon>Ascomycota</taxon>
        <taxon>Pezizomycotina</taxon>
        <taxon>Dothideomycetes</taxon>
        <taxon>Dothideomycetidae</taxon>
        <taxon>Mycosphaerellales</taxon>
        <taxon>Mycosphaerellaceae</taxon>
        <taxon>Zymoseptoria</taxon>
    </lineage>
</organism>
<gene>
    <name evidence="7" type="ORF">ZT3D7_G2124</name>
</gene>
<name>A0A1X7RIZ6_ZYMT9</name>
<dbReference type="GO" id="GO:0005794">
    <property type="term" value="C:Golgi apparatus"/>
    <property type="evidence" value="ECO:0007669"/>
    <property type="project" value="UniProtKB-ARBA"/>
</dbReference>
<evidence type="ECO:0000256" key="3">
    <source>
        <dbReference type="SAM" id="MobiDB-lite"/>
    </source>
</evidence>
<dbReference type="InterPro" id="IPR032817">
    <property type="entry name" value="Mon2_C"/>
</dbReference>
<dbReference type="Pfam" id="PF16213">
    <property type="entry name" value="DCB"/>
    <property type="match status" value="1"/>
</dbReference>
<reference evidence="7 8" key="1">
    <citation type="submission" date="2016-06" db="EMBL/GenBank/DDBJ databases">
        <authorList>
            <person name="Kjaerup R.B."/>
            <person name="Dalgaard T.S."/>
            <person name="Juul-Madsen H.R."/>
        </authorList>
    </citation>
    <scope>NUCLEOTIDE SEQUENCE [LARGE SCALE GENOMIC DNA]</scope>
</reference>
<evidence type="ECO:0000256" key="2">
    <source>
        <dbReference type="ARBA" id="ARBA00022927"/>
    </source>
</evidence>
<feature type="region of interest" description="Disordered" evidence="3">
    <location>
        <begin position="619"/>
        <end position="639"/>
    </location>
</feature>
<proteinExistence type="predicted"/>
<feature type="compositionally biased region" description="Low complexity" evidence="3">
    <location>
        <begin position="619"/>
        <end position="629"/>
    </location>
</feature>
<accession>A0A1X7RIZ6</accession>
<evidence type="ECO:0008006" key="9">
    <source>
        <dbReference type="Google" id="ProtNLM"/>
    </source>
</evidence>
<dbReference type="Proteomes" id="UP000215127">
    <property type="component" value="Chromosome 1"/>
</dbReference>
<dbReference type="InterPro" id="IPR032629">
    <property type="entry name" value="DCB_dom"/>
</dbReference>